<sequence length="66" mass="7738">NSKIQTSINNCCRKNSTNCFSLNIFVRKIINLLFKNDHFYVTSFSNIVYFFLQLASNIICPLLWLT</sequence>
<keyword evidence="1" id="KW-1133">Transmembrane helix</keyword>
<evidence type="ECO:0000313" key="3">
    <source>
        <dbReference type="Proteomes" id="UP000007875"/>
    </source>
</evidence>
<dbReference type="HOGENOM" id="CLU_2837735_0_0_1"/>
<protein>
    <submittedName>
        <fullName evidence="2">Uncharacterized protein</fullName>
    </submittedName>
</protein>
<keyword evidence="3" id="KW-1185">Reference proteome</keyword>
<keyword evidence="1" id="KW-0472">Membrane</keyword>
<dbReference type="Ensembl" id="ENSCSAVT00000005907.1">
    <property type="protein sequence ID" value="ENSCSAVP00000005832.1"/>
    <property type="gene ID" value="ENSCSAVG00000003479.1"/>
</dbReference>
<accession>H2YKI0</accession>
<reference evidence="2" key="2">
    <citation type="submission" date="2025-08" db="UniProtKB">
        <authorList>
            <consortium name="Ensembl"/>
        </authorList>
    </citation>
    <scope>IDENTIFICATION</scope>
</reference>
<reference evidence="3" key="1">
    <citation type="submission" date="2003-08" db="EMBL/GenBank/DDBJ databases">
        <authorList>
            <person name="Birren B."/>
            <person name="Nusbaum C."/>
            <person name="Abebe A."/>
            <person name="Abouelleil A."/>
            <person name="Adekoya E."/>
            <person name="Ait-zahra M."/>
            <person name="Allen N."/>
            <person name="Allen T."/>
            <person name="An P."/>
            <person name="Anderson M."/>
            <person name="Anderson S."/>
            <person name="Arachchi H."/>
            <person name="Armbruster J."/>
            <person name="Bachantsang P."/>
            <person name="Baldwin J."/>
            <person name="Barry A."/>
            <person name="Bayul T."/>
            <person name="Blitshsteyn B."/>
            <person name="Bloom T."/>
            <person name="Blye J."/>
            <person name="Boguslavskiy L."/>
            <person name="Borowsky M."/>
            <person name="Boukhgalter B."/>
            <person name="Brunache A."/>
            <person name="Butler J."/>
            <person name="Calixte N."/>
            <person name="Calvo S."/>
            <person name="Camarata J."/>
            <person name="Campo K."/>
            <person name="Chang J."/>
            <person name="Cheshatsang Y."/>
            <person name="Citroen M."/>
            <person name="Collymore A."/>
            <person name="Considine T."/>
            <person name="Cook A."/>
            <person name="Cooke P."/>
            <person name="Corum B."/>
            <person name="Cuomo C."/>
            <person name="David R."/>
            <person name="Dawoe T."/>
            <person name="Degray S."/>
            <person name="Dodge S."/>
            <person name="Dooley K."/>
            <person name="Dorje P."/>
            <person name="Dorjee K."/>
            <person name="Dorris L."/>
            <person name="Duffey N."/>
            <person name="Dupes A."/>
            <person name="Elkins T."/>
            <person name="Engels R."/>
            <person name="Erickson J."/>
            <person name="Farina A."/>
            <person name="Faro S."/>
            <person name="Ferreira P."/>
            <person name="Fischer H."/>
            <person name="Fitzgerald M."/>
            <person name="Foley K."/>
            <person name="Gage D."/>
            <person name="Galagan J."/>
            <person name="Gearin G."/>
            <person name="Gnerre S."/>
            <person name="Gnirke A."/>
            <person name="Goyette A."/>
            <person name="Graham J."/>
            <person name="Grandbois E."/>
            <person name="Gyaltsen K."/>
            <person name="Hafez N."/>
            <person name="Hagopian D."/>
            <person name="Hagos B."/>
            <person name="Hall J."/>
            <person name="Hatcher B."/>
            <person name="Heller A."/>
            <person name="Higgins H."/>
            <person name="Honan T."/>
            <person name="Horn A."/>
            <person name="Houde N."/>
            <person name="Hughes L."/>
            <person name="Hulme W."/>
            <person name="Husby E."/>
            <person name="Iliev I."/>
            <person name="Jaffe D."/>
            <person name="Jones C."/>
            <person name="Kamal M."/>
            <person name="Kamat A."/>
            <person name="Kamvysselis M."/>
            <person name="Karlsson E."/>
            <person name="Kells C."/>
            <person name="Kieu A."/>
            <person name="Kisner P."/>
            <person name="Kodira C."/>
            <person name="Kulbokas E."/>
            <person name="Labutti K."/>
            <person name="Lama D."/>
            <person name="Landers T."/>
            <person name="Leger J."/>
            <person name="Levine S."/>
            <person name="Lewis D."/>
            <person name="Lewis T."/>
            <person name="Lindblad-toh K."/>
            <person name="Liu X."/>
            <person name="Lokyitsang T."/>
            <person name="Lokyitsang Y."/>
            <person name="Lucien O."/>
            <person name="Lui A."/>
            <person name="Ma L.J."/>
            <person name="Mabbitt R."/>
            <person name="Macdonald J."/>
            <person name="Maclean C."/>
            <person name="Major J."/>
            <person name="Manning J."/>
            <person name="Marabella R."/>
            <person name="Maru K."/>
            <person name="Matthews C."/>
            <person name="Mauceli E."/>
            <person name="Mccarthy M."/>
            <person name="Mcdonough S."/>
            <person name="Mcghee T."/>
            <person name="Meldrim J."/>
            <person name="Meneus L."/>
            <person name="Mesirov J."/>
            <person name="Mihalev A."/>
            <person name="Mihova T."/>
            <person name="Mikkelsen T."/>
            <person name="Mlenga V."/>
            <person name="Moru K."/>
            <person name="Mozes J."/>
            <person name="Mulrain L."/>
            <person name="Munson G."/>
            <person name="Naylor J."/>
            <person name="Newes C."/>
            <person name="Nguyen C."/>
            <person name="Nguyen N."/>
            <person name="Nguyen T."/>
            <person name="Nicol R."/>
            <person name="Nielsen C."/>
            <person name="Nizzari M."/>
            <person name="Norbu C."/>
            <person name="Norbu N."/>
            <person name="O'donnell P."/>
            <person name="Okoawo O."/>
            <person name="O'leary S."/>
            <person name="Omotosho B."/>
            <person name="O'neill K."/>
            <person name="Osman S."/>
            <person name="Parker S."/>
            <person name="Perrin D."/>
            <person name="Phunkhang P."/>
            <person name="Piqani B."/>
            <person name="Purcell S."/>
            <person name="Rachupka T."/>
            <person name="Ramasamy U."/>
            <person name="Rameau R."/>
            <person name="Ray V."/>
            <person name="Raymond C."/>
            <person name="Retta R."/>
            <person name="Richardson S."/>
            <person name="Rise C."/>
            <person name="Rodriguez J."/>
            <person name="Rogers J."/>
            <person name="Rogov P."/>
            <person name="Rutman M."/>
            <person name="Schupbach R."/>
            <person name="Seaman C."/>
            <person name="Settipalli S."/>
            <person name="Sharpe T."/>
            <person name="Sheridan J."/>
            <person name="Sherpa N."/>
            <person name="Shi J."/>
            <person name="Smirnov S."/>
            <person name="Smith C."/>
            <person name="Sougnez C."/>
            <person name="Spencer B."/>
            <person name="Stalker J."/>
            <person name="Stange-thomann N."/>
            <person name="Stavropoulos S."/>
            <person name="Stetson K."/>
            <person name="Stone C."/>
            <person name="Stone S."/>
            <person name="Stubbs M."/>
            <person name="Talamas J."/>
            <person name="Tchuinga P."/>
            <person name="Tenzing P."/>
            <person name="Tesfaye S."/>
            <person name="Theodore J."/>
            <person name="Thoulutsang Y."/>
            <person name="Topham K."/>
            <person name="Towey S."/>
            <person name="Tsamla T."/>
            <person name="Tsomo N."/>
            <person name="Vallee D."/>
            <person name="Vassiliev H."/>
            <person name="Venkataraman V."/>
            <person name="Vinson J."/>
            <person name="Vo A."/>
            <person name="Wade C."/>
            <person name="Wang S."/>
            <person name="Wangchuk T."/>
            <person name="Wangdi T."/>
            <person name="Whittaker C."/>
            <person name="Wilkinson J."/>
            <person name="Wu Y."/>
            <person name="Wyman D."/>
            <person name="Yadav S."/>
            <person name="Yang S."/>
            <person name="Yang X."/>
            <person name="Yeager S."/>
            <person name="Yee E."/>
            <person name="Young G."/>
            <person name="Zainoun J."/>
            <person name="Zembeck L."/>
            <person name="Zimmer A."/>
            <person name="Zody M."/>
            <person name="Lander E."/>
        </authorList>
    </citation>
    <scope>NUCLEOTIDE SEQUENCE [LARGE SCALE GENOMIC DNA]</scope>
</reference>
<name>H2YKI0_CIOSA</name>
<dbReference type="InParanoid" id="H2YKI0"/>
<evidence type="ECO:0000313" key="2">
    <source>
        <dbReference type="Ensembl" id="ENSCSAVP00000005832.1"/>
    </source>
</evidence>
<feature type="transmembrane region" description="Helical" evidence="1">
    <location>
        <begin position="47"/>
        <end position="65"/>
    </location>
</feature>
<dbReference type="Proteomes" id="UP000007875">
    <property type="component" value="Unassembled WGS sequence"/>
</dbReference>
<dbReference type="AlphaFoldDB" id="H2YKI0"/>
<reference evidence="2" key="3">
    <citation type="submission" date="2025-09" db="UniProtKB">
        <authorList>
            <consortium name="Ensembl"/>
        </authorList>
    </citation>
    <scope>IDENTIFICATION</scope>
</reference>
<keyword evidence="1" id="KW-0812">Transmembrane</keyword>
<evidence type="ECO:0000256" key="1">
    <source>
        <dbReference type="SAM" id="Phobius"/>
    </source>
</evidence>
<organism evidence="2 3">
    <name type="scientific">Ciona savignyi</name>
    <name type="common">Pacific transparent sea squirt</name>
    <dbReference type="NCBI Taxonomy" id="51511"/>
    <lineage>
        <taxon>Eukaryota</taxon>
        <taxon>Metazoa</taxon>
        <taxon>Chordata</taxon>
        <taxon>Tunicata</taxon>
        <taxon>Ascidiacea</taxon>
        <taxon>Phlebobranchia</taxon>
        <taxon>Cionidae</taxon>
        <taxon>Ciona</taxon>
    </lineage>
</organism>
<proteinExistence type="predicted"/>